<keyword evidence="1 3" id="KW-0808">Transferase</keyword>
<dbReference type="GO" id="GO:0016757">
    <property type="term" value="F:glycosyltransferase activity"/>
    <property type="evidence" value="ECO:0007669"/>
    <property type="project" value="TreeGrafter"/>
</dbReference>
<dbReference type="AlphaFoldDB" id="A0AAX2H2A7"/>
<dbReference type="SUPFAM" id="SSF53756">
    <property type="entry name" value="UDP-Glycosyltransferase/glycogen phosphorylase"/>
    <property type="match status" value="1"/>
</dbReference>
<dbReference type="Proteomes" id="UP000215539">
    <property type="component" value="Chromosome 1"/>
</dbReference>
<dbReference type="Proteomes" id="UP000065822">
    <property type="component" value="Chromosome"/>
</dbReference>
<dbReference type="PANTHER" id="PTHR46401:SF2">
    <property type="entry name" value="GLYCOSYLTRANSFERASE WBBK-RELATED"/>
    <property type="match status" value="1"/>
</dbReference>
<protein>
    <submittedName>
        <fullName evidence="2">Glycosyl transferase family 1</fullName>
    </submittedName>
    <submittedName>
        <fullName evidence="3">Sugar transferase, PEP-CTERM/EpsH1 system associated</fullName>
    </submittedName>
</protein>
<reference evidence="2 4" key="1">
    <citation type="submission" date="2016-02" db="EMBL/GenBank/DDBJ databases">
        <authorList>
            <person name="Holder M.E."/>
            <person name="Ajami N.J."/>
            <person name="Petrosino J.F."/>
        </authorList>
    </citation>
    <scope>NUCLEOTIDE SEQUENCE [LARGE SCALE GENOMIC DNA]</scope>
    <source>
        <strain evidence="2 4">CCUG 32990</strain>
    </source>
</reference>
<dbReference type="PANTHER" id="PTHR46401">
    <property type="entry name" value="GLYCOSYLTRANSFERASE WBBK-RELATED"/>
    <property type="match status" value="1"/>
</dbReference>
<sequence length="430" mass="49646">MQKVLIITYYWAPAGGPGVQRWLKFAKYLRYFGIEPVIYAPENPFYPITDPEIDKDLPEDITVVKQPIWEPYRLASLFSKKKTQSISAGMIPRKRVSLLEKLMLWVRGNLFIPDARKYWVKPSVKFLKRYIKENDIQTIITTSPPHSVHLIGYHLKRQCPELKWIADFRDPWTSIGYYKDLRLTRWADRQHHYWEREVLQKADAVIATSFTTGKDFQVLTDTPIYVITNGYDERPTQEVAPVEKFRVAHIGSLLSDRNPKLLWQAFAELIAEDRAFADDFELCLAGKISEDILADLTAAGLSEYVVNKGYLPHQEAIALQDSAQVLLLIEIDAPETRAIIAGKLFEYMASGRPIWAVGPESWDVTRILEETHTGVLMPYNDLNRMKKTVREAYENYKKGTIQRGDTDLSKYSREKLTGQLANVINRLTKF</sequence>
<proteinExistence type="predicted"/>
<dbReference type="KEGG" id="chg:AXF12_08510"/>
<organism evidence="3 5">
    <name type="scientific">Capnocytophaga haemolytica</name>
    <dbReference type="NCBI Taxonomy" id="45243"/>
    <lineage>
        <taxon>Bacteria</taxon>
        <taxon>Pseudomonadati</taxon>
        <taxon>Bacteroidota</taxon>
        <taxon>Flavobacteriia</taxon>
        <taxon>Flavobacteriales</taxon>
        <taxon>Flavobacteriaceae</taxon>
        <taxon>Capnocytophaga</taxon>
    </lineage>
</organism>
<evidence type="ECO:0000313" key="4">
    <source>
        <dbReference type="Proteomes" id="UP000065822"/>
    </source>
</evidence>
<keyword evidence="4" id="KW-1185">Reference proteome</keyword>
<accession>A0AAX2H2A7</accession>
<dbReference type="EMBL" id="LT906449">
    <property type="protein sequence ID" value="SNV17141.1"/>
    <property type="molecule type" value="Genomic_DNA"/>
</dbReference>
<dbReference type="Gene3D" id="3.40.50.2000">
    <property type="entry name" value="Glycogen Phosphorylase B"/>
    <property type="match status" value="2"/>
</dbReference>
<evidence type="ECO:0000256" key="1">
    <source>
        <dbReference type="ARBA" id="ARBA00022679"/>
    </source>
</evidence>
<gene>
    <name evidence="2" type="ORF">AXF12_08510</name>
    <name evidence="3" type="ORF">SAMEA44541418_02463</name>
</gene>
<name>A0AAX2H2A7_9FLAO</name>
<dbReference type="RefSeq" id="WP_066430250.1">
    <property type="nucleotide sequence ID" value="NZ_CP014227.1"/>
</dbReference>
<evidence type="ECO:0000313" key="2">
    <source>
        <dbReference type="EMBL" id="AMD85552.1"/>
    </source>
</evidence>
<dbReference type="EMBL" id="CP014227">
    <property type="protein sequence ID" value="AMD85552.1"/>
    <property type="molecule type" value="Genomic_DNA"/>
</dbReference>
<dbReference type="GO" id="GO:0009103">
    <property type="term" value="P:lipopolysaccharide biosynthetic process"/>
    <property type="evidence" value="ECO:0007669"/>
    <property type="project" value="TreeGrafter"/>
</dbReference>
<dbReference type="Pfam" id="PF13692">
    <property type="entry name" value="Glyco_trans_1_4"/>
    <property type="match status" value="1"/>
</dbReference>
<evidence type="ECO:0000313" key="5">
    <source>
        <dbReference type="Proteomes" id="UP000215539"/>
    </source>
</evidence>
<evidence type="ECO:0000313" key="3">
    <source>
        <dbReference type="EMBL" id="SNV17141.1"/>
    </source>
</evidence>
<reference evidence="3 5" key="2">
    <citation type="submission" date="2017-06" db="EMBL/GenBank/DDBJ databases">
        <authorList>
            <consortium name="Pathogen Informatics"/>
        </authorList>
    </citation>
    <scope>NUCLEOTIDE SEQUENCE [LARGE SCALE GENOMIC DNA]</scope>
    <source>
        <strain evidence="3 5">NCTC12947</strain>
    </source>
</reference>